<protein>
    <submittedName>
        <fullName evidence="3">Glycosyl transferases group 1</fullName>
    </submittedName>
</protein>
<dbReference type="InterPro" id="IPR028098">
    <property type="entry name" value="Glyco_trans_4-like_N"/>
</dbReference>
<dbReference type="Pfam" id="PF13579">
    <property type="entry name" value="Glyco_trans_4_4"/>
    <property type="match status" value="1"/>
</dbReference>
<dbReference type="PANTHER" id="PTHR45947:SF3">
    <property type="entry name" value="SULFOQUINOVOSYL TRANSFERASE SQD2"/>
    <property type="match status" value="1"/>
</dbReference>
<sequence length="408" mass="45831">MTLTEDRTTEESVSVDSLIDARVVFLTHYIPLYQVRVLQSLASSIRDFHVLLSTPIEPNRDFKPDWTGLDVRVQKTVTFRRKWRHREAGFDDPLFVHFPYDTTAQLRKLNPDVVMSLELGARSVGAARYCRRYPDTKLVLCTYMSERTEQGRGPLRQMVRRWLIDRADAITFNGPSCKKYLRQVGVPEPKLFPLPYAADDRTQYNGPVERVDATTRPRLLVVGQLSERKGVLPLIQQVAKYAVARKEQMIELVFAGDGPLRSAVEEHDVPANLLIKVLGNISPSDLAHEMKDCGCLIAATLADEWMLVVNEALNAGVPVIGSVHAQAVTTLIQDGVNGWRYDPTIAGDLDKSLDQYFECSAKLISKMRQASRDSVANRTPRWAASGALEAVRYVLNSNRTTDSETSKS</sequence>
<reference evidence="3 4" key="1">
    <citation type="submission" date="2019-02" db="EMBL/GenBank/DDBJ databases">
        <title>Deep-cultivation of Planctomycetes and their phenomic and genomic characterization uncovers novel biology.</title>
        <authorList>
            <person name="Wiegand S."/>
            <person name="Jogler M."/>
            <person name="Boedeker C."/>
            <person name="Pinto D."/>
            <person name="Vollmers J."/>
            <person name="Rivas-Marin E."/>
            <person name="Kohn T."/>
            <person name="Peeters S.H."/>
            <person name="Heuer A."/>
            <person name="Rast P."/>
            <person name="Oberbeckmann S."/>
            <person name="Bunk B."/>
            <person name="Jeske O."/>
            <person name="Meyerdierks A."/>
            <person name="Storesund J.E."/>
            <person name="Kallscheuer N."/>
            <person name="Luecker S."/>
            <person name="Lage O.M."/>
            <person name="Pohl T."/>
            <person name="Merkel B.J."/>
            <person name="Hornburger P."/>
            <person name="Mueller R.-W."/>
            <person name="Bruemmer F."/>
            <person name="Labrenz M."/>
            <person name="Spormann A.M."/>
            <person name="Op Den Camp H."/>
            <person name="Overmann J."/>
            <person name="Amann R."/>
            <person name="Jetten M.S.M."/>
            <person name="Mascher T."/>
            <person name="Medema M.H."/>
            <person name="Devos D.P."/>
            <person name="Kaster A.-K."/>
            <person name="Ovreas L."/>
            <person name="Rohde M."/>
            <person name="Galperin M.Y."/>
            <person name="Jogler C."/>
        </authorList>
    </citation>
    <scope>NUCLEOTIDE SEQUENCE [LARGE SCALE GENOMIC DNA]</scope>
    <source>
        <strain evidence="3 4">Poly59</strain>
    </source>
</reference>
<dbReference type="InterPro" id="IPR001296">
    <property type="entry name" value="Glyco_trans_1"/>
</dbReference>
<accession>A0A5C6F6D4</accession>
<dbReference type="Gene3D" id="3.40.50.2000">
    <property type="entry name" value="Glycogen Phosphorylase B"/>
    <property type="match status" value="2"/>
</dbReference>
<dbReference type="InterPro" id="IPR050194">
    <property type="entry name" value="Glycosyltransferase_grp1"/>
</dbReference>
<dbReference type="PANTHER" id="PTHR45947">
    <property type="entry name" value="SULFOQUINOVOSYL TRANSFERASE SQD2"/>
    <property type="match status" value="1"/>
</dbReference>
<dbReference type="GO" id="GO:0016757">
    <property type="term" value="F:glycosyltransferase activity"/>
    <property type="evidence" value="ECO:0007669"/>
    <property type="project" value="InterPro"/>
</dbReference>
<dbReference type="Proteomes" id="UP000317977">
    <property type="component" value="Unassembled WGS sequence"/>
</dbReference>
<dbReference type="Pfam" id="PF00534">
    <property type="entry name" value="Glycos_transf_1"/>
    <property type="match status" value="1"/>
</dbReference>
<evidence type="ECO:0000259" key="1">
    <source>
        <dbReference type="Pfam" id="PF00534"/>
    </source>
</evidence>
<keyword evidence="3" id="KW-0808">Transferase</keyword>
<feature type="domain" description="Glycosyl transferase family 1" evidence="1">
    <location>
        <begin position="214"/>
        <end position="372"/>
    </location>
</feature>
<evidence type="ECO:0000313" key="3">
    <source>
        <dbReference type="EMBL" id="TWU56094.1"/>
    </source>
</evidence>
<evidence type="ECO:0000259" key="2">
    <source>
        <dbReference type="Pfam" id="PF13579"/>
    </source>
</evidence>
<keyword evidence="4" id="KW-1185">Reference proteome</keyword>
<dbReference type="EMBL" id="SJPX01000002">
    <property type="protein sequence ID" value="TWU56094.1"/>
    <property type="molecule type" value="Genomic_DNA"/>
</dbReference>
<dbReference type="RefSeq" id="WP_246151555.1">
    <property type="nucleotide sequence ID" value="NZ_SJPX01000002.1"/>
</dbReference>
<name>A0A5C6F6D4_9BACT</name>
<proteinExistence type="predicted"/>
<gene>
    <name evidence="3" type="ORF">Poly59_23980</name>
</gene>
<organism evidence="3 4">
    <name type="scientific">Rubripirellula reticaptiva</name>
    <dbReference type="NCBI Taxonomy" id="2528013"/>
    <lineage>
        <taxon>Bacteria</taxon>
        <taxon>Pseudomonadati</taxon>
        <taxon>Planctomycetota</taxon>
        <taxon>Planctomycetia</taxon>
        <taxon>Pirellulales</taxon>
        <taxon>Pirellulaceae</taxon>
        <taxon>Rubripirellula</taxon>
    </lineage>
</organism>
<dbReference type="AlphaFoldDB" id="A0A5C6F6D4"/>
<evidence type="ECO:0000313" key="4">
    <source>
        <dbReference type="Proteomes" id="UP000317977"/>
    </source>
</evidence>
<comment type="caution">
    <text evidence="3">The sequence shown here is derived from an EMBL/GenBank/DDBJ whole genome shotgun (WGS) entry which is preliminary data.</text>
</comment>
<feature type="domain" description="Glycosyltransferase subfamily 4-like N-terminal" evidence="2">
    <location>
        <begin position="49"/>
        <end position="196"/>
    </location>
</feature>
<dbReference type="SUPFAM" id="SSF53756">
    <property type="entry name" value="UDP-Glycosyltransferase/glycogen phosphorylase"/>
    <property type="match status" value="1"/>
</dbReference>
<dbReference type="CDD" id="cd03801">
    <property type="entry name" value="GT4_PimA-like"/>
    <property type="match status" value="1"/>
</dbReference>